<comment type="caution">
    <text evidence="1">The sequence shown here is derived from an EMBL/GenBank/DDBJ whole genome shotgun (WGS) entry which is preliminary data.</text>
</comment>
<proteinExistence type="predicted"/>
<gene>
    <name evidence="1" type="ORF">CGLO_15056</name>
</gene>
<evidence type="ECO:0000313" key="2">
    <source>
        <dbReference type="Proteomes" id="UP000015530"/>
    </source>
</evidence>
<name>T0L2Y5_COLGC</name>
<dbReference type="HOGENOM" id="CLU_3384716_0_0_1"/>
<evidence type="ECO:0000313" key="1">
    <source>
        <dbReference type="EMBL" id="EQB45981.1"/>
    </source>
</evidence>
<reference evidence="2" key="1">
    <citation type="journal article" date="2013" name="Mol. Plant Microbe Interact.">
        <title>Global aspects of pacC regulation of pathogenicity genes in Colletotrichum gloeosporioides as revealed by transcriptome analysis.</title>
        <authorList>
            <person name="Alkan N."/>
            <person name="Meng X."/>
            <person name="Friedlander G."/>
            <person name="Reuveni E."/>
            <person name="Sukno S."/>
            <person name="Sherman A."/>
            <person name="Thon M."/>
            <person name="Fluhr R."/>
            <person name="Prusky D."/>
        </authorList>
    </citation>
    <scope>NUCLEOTIDE SEQUENCE [LARGE SCALE GENOMIC DNA]</scope>
    <source>
        <strain evidence="2">Cg-14</strain>
    </source>
</reference>
<sequence length="33" mass="3355">MARRCCGSPRFNSGYAAAGGLNPAACTLADKHS</sequence>
<dbReference type="EMBL" id="AMYD01003575">
    <property type="protein sequence ID" value="EQB45981.1"/>
    <property type="molecule type" value="Genomic_DNA"/>
</dbReference>
<dbReference type="AlphaFoldDB" id="T0L2Y5"/>
<accession>T0L2Y5</accession>
<organism evidence="1 2">
    <name type="scientific">Colletotrichum gloeosporioides (strain Cg-14)</name>
    <name type="common">Anthracnose fungus</name>
    <name type="synonym">Glomerella cingulata</name>
    <dbReference type="NCBI Taxonomy" id="1237896"/>
    <lineage>
        <taxon>Eukaryota</taxon>
        <taxon>Fungi</taxon>
        <taxon>Dikarya</taxon>
        <taxon>Ascomycota</taxon>
        <taxon>Pezizomycotina</taxon>
        <taxon>Sordariomycetes</taxon>
        <taxon>Hypocreomycetidae</taxon>
        <taxon>Glomerellales</taxon>
        <taxon>Glomerellaceae</taxon>
        <taxon>Colletotrichum</taxon>
        <taxon>Colletotrichum gloeosporioides species complex</taxon>
    </lineage>
</organism>
<protein>
    <submittedName>
        <fullName evidence="1">Uncharacterized protein</fullName>
    </submittedName>
</protein>
<dbReference type="Proteomes" id="UP000015530">
    <property type="component" value="Unassembled WGS sequence"/>
</dbReference>